<dbReference type="EMBL" id="CP063164">
    <property type="protein sequence ID" value="QOR62316.1"/>
    <property type="molecule type" value="Genomic_DNA"/>
</dbReference>
<dbReference type="AlphaFoldDB" id="A0A7M1S4R8"/>
<dbReference type="Pfam" id="PF00990">
    <property type="entry name" value="GGDEF"/>
    <property type="match status" value="1"/>
</dbReference>
<dbReference type="Gene3D" id="3.20.20.450">
    <property type="entry name" value="EAL domain"/>
    <property type="match status" value="1"/>
</dbReference>
<evidence type="ECO:0000313" key="5">
    <source>
        <dbReference type="Proteomes" id="UP000595074"/>
    </source>
</evidence>
<feature type="domain" description="EAL" evidence="2">
    <location>
        <begin position="341"/>
        <end position="593"/>
    </location>
</feature>
<name>A0A7M1S4R8_9BACT</name>
<dbReference type="Proteomes" id="UP000595074">
    <property type="component" value="Chromosome"/>
</dbReference>
<dbReference type="Pfam" id="PF00563">
    <property type="entry name" value="EAL"/>
    <property type="match status" value="1"/>
</dbReference>
<evidence type="ECO:0000259" key="2">
    <source>
        <dbReference type="PROSITE" id="PS50883"/>
    </source>
</evidence>
<dbReference type="InterPro" id="IPR000160">
    <property type="entry name" value="GGDEF_dom"/>
</dbReference>
<dbReference type="InterPro" id="IPR001633">
    <property type="entry name" value="EAL_dom"/>
</dbReference>
<reference evidence="4 5" key="1">
    <citation type="submission" date="2020-10" db="EMBL/GenBank/DDBJ databases">
        <title>The genome of sulfurovum sp.</title>
        <authorList>
            <person name="Xie S."/>
            <person name="Shao Z."/>
            <person name="Jiang L."/>
        </authorList>
    </citation>
    <scope>NUCLEOTIDE SEQUENCE [LARGE SCALE GENOMIC DNA]</scope>
    <source>
        <strain evidence="4 5">ST-419</strain>
    </source>
</reference>
<dbReference type="PROSITE" id="PS50883">
    <property type="entry name" value="EAL"/>
    <property type="match status" value="1"/>
</dbReference>
<dbReference type="CDD" id="cd01948">
    <property type="entry name" value="EAL"/>
    <property type="match status" value="1"/>
</dbReference>
<dbReference type="PROSITE" id="PS50887">
    <property type="entry name" value="GGDEF"/>
    <property type="match status" value="1"/>
</dbReference>
<sequence length="593" mass="68978">MEFSLETVLLCGGLIGMVIILLIIQKRHNDLKKRIEAEVQMFKKAFDISEVSILVLSDNNKIHYANQAAQKLLSLPKEYIDKALDPMPKIKIKKEWIPLDRFIQEVRQNDNEKMHSFPQSSLSVGWNIQQSIPVNFYVDRSSMGKPYMQWCNIIAIHDLSKEYERDKVIYRHKLTKLPNQLQALEDLNKLFSKIHLHNKKLALLLFEIDNFSQVRSIIGYEQCENILIHFSQYLENLAKESSFYVYHTYSNSFLLCIPVIDTVDEVVHLSKQIQRELSSFYRINDVRLHLTASVGISIYPDSGSTLNLMDRAYKALAHAQKSGYGHIHLYKKSVLEKKYDELELFNAIHEAIEKSEFEIYYQPIVRSKDKEVVAAEALIRWKHEKYGYIPPDIFIPILEKSGFIIDLGRYALSEVLKQQKRWEVFRFKSIEVSINMSLLELETEGFVENVSQMLAEHQVAPELIKFEITEGAAMENEIQTDRQLHELKKLGVSIALDDFGTGYTSFSYLKKFPADVLKIDKTMTDHIMENKEDQRIIKAMIDLGHSLGMKIVVEGVENQEMADLITSYKCDYMQGYYFGKPLPAYEFQELIRR</sequence>
<dbReference type="InterPro" id="IPR035919">
    <property type="entry name" value="EAL_sf"/>
</dbReference>
<protein>
    <submittedName>
        <fullName evidence="4">Bifunctional diguanylate cyclase/phosphodiesterase</fullName>
    </submittedName>
</protein>
<dbReference type="PANTHER" id="PTHR33121">
    <property type="entry name" value="CYCLIC DI-GMP PHOSPHODIESTERASE PDEF"/>
    <property type="match status" value="1"/>
</dbReference>
<dbReference type="SUPFAM" id="SSF141868">
    <property type="entry name" value="EAL domain-like"/>
    <property type="match status" value="1"/>
</dbReference>
<dbReference type="NCBIfam" id="TIGR00254">
    <property type="entry name" value="GGDEF"/>
    <property type="match status" value="1"/>
</dbReference>
<dbReference type="Gene3D" id="3.30.70.270">
    <property type="match status" value="1"/>
</dbReference>
<dbReference type="CDD" id="cd01949">
    <property type="entry name" value="GGDEF"/>
    <property type="match status" value="1"/>
</dbReference>
<dbReference type="GO" id="GO:0071111">
    <property type="term" value="F:cyclic-guanylate-specific phosphodiesterase activity"/>
    <property type="evidence" value="ECO:0007669"/>
    <property type="project" value="InterPro"/>
</dbReference>
<dbReference type="RefSeq" id="WP_197549024.1">
    <property type="nucleotide sequence ID" value="NZ_CP063164.1"/>
</dbReference>
<evidence type="ECO:0000256" key="1">
    <source>
        <dbReference type="SAM" id="Phobius"/>
    </source>
</evidence>
<dbReference type="SUPFAM" id="SSF55073">
    <property type="entry name" value="Nucleotide cyclase"/>
    <property type="match status" value="1"/>
</dbReference>
<dbReference type="SMART" id="SM00267">
    <property type="entry name" value="GGDEF"/>
    <property type="match status" value="1"/>
</dbReference>
<dbReference type="PANTHER" id="PTHR33121:SF70">
    <property type="entry name" value="SIGNALING PROTEIN YKOW"/>
    <property type="match status" value="1"/>
</dbReference>
<keyword evidence="1" id="KW-0812">Transmembrane</keyword>
<dbReference type="KEGG" id="sinu:IMZ28_02235"/>
<dbReference type="InterPro" id="IPR029787">
    <property type="entry name" value="Nucleotide_cyclase"/>
</dbReference>
<dbReference type="InterPro" id="IPR043128">
    <property type="entry name" value="Rev_trsase/Diguanyl_cyclase"/>
</dbReference>
<gene>
    <name evidence="4" type="ORF">IMZ28_02235</name>
</gene>
<dbReference type="SMART" id="SM00052">
    <property type="entry name" value="EAL"/>
    <property type="match status" value="1"/>
</dbReference>
<evidence type="ECO:0000259" key="3">
    <source>
        <dbReference type="PROSITE" id="PS50887"/>
    </source>
</evidence>
<keyword evidence="1" id="KW-0472">Membrane</keyword>
<keyword evidence="5" id="KW-1185">Reference proteome</keyword>
<organism evidence="4 5">
    <name type="scientific">Sulfurovum indicum</name>
    <dbReference type="NCBI Taxonomy" id="2779528"/>
    <lineage>
        <taxon>Bacteria</taxon>
        <taxon>Pseudomonadati</taxon>
        <taxon>Campylobacterota</taxon>
        <taxon>Epsilonproteobacteria</taxon>
        <taxon>Campylobacterales</taxon>
        <taxon>Sulfurovaceae</taxon>
        <taxon>Sulfurovum</taxon>
    </lineage>
</organism>
<feature type="domain" description="GGDEF" evidence="3">
    <location>
        <begin position="199"/>
        <end position="332"/>
    </location>
</feature>
<accession>A0A7M1S4R8</accession>
<proteinExistence type="predicted"/>
<evidence type="ECO:0000313" key="4">
    <source>
        <dbReference type="EMBL" id="QOR62316.1"/>
    </source>
</evidence>
<dbReference type="InterPro" id="IPR050706">
    <property type="entry name" value="Cyclic-di-GMP_PDE-like"/>
</dbReference>
<feature type="transmembrane region" description="Helical" evidence="1">
    <location>
        <begin position="6"/>
        <end position="24"/>
    </location>
</feature>
<keyword evidence="1" id="KW-1133">Transmembrane helix</keyword>